<accession>A0ABW5KVM9</accession>
<gene>
    <name evidence="1" type="ORF">ACFSQP_08990</name>
</gene>
<organism evidence="1 2">
    <name type="scientific">Bizionia sediminis</name>
    <dbReference type="NCBI Taxonomy" id="1737064"/>
    <lineage>
        <taxon>Bacteria</taxon>
        <taxon>Pseudomonadati</taxon>
        <taxon>Bacteroidota</taxon>
        <taxon>Flavobacteriia</taxon>
        <taxon>Flavobacteriales</taxon>
        <taxon>Flavobacteriaceae</taxon>
        <taxon>Bizionia</taxon>
    </lineage>
</organism>
<reference evidence="2" key="1">
    <citation type="journal article" date="2019" name="Int. J. Syst. Evol. Microbiol.">
        <title>The Global Catalogue of Microorganisms (GCM) 10K type strain sequencing project: providing services to taxonomists for standard genome sequencing and annotation.</title>
        <authorList>
            <consortium name="The Broad Institute Genomics Platform"/>
            <consortium name="The Broad Institute Genome Sequencing Center for Infectious Disease"/>
            <person name="Wu L."/>
            <person name="Ma J."/>
        </authorList>
    </citation>
    <scope>NUCLEOTIDE SEQUENCE [LARGE SCALE GENOMIC DNA]</scope>
    <source>
        <strain evidence="2">KCTC 42587</strain>
    </source>
</reference>
<evidence type="ECO:0000313" key="1">
    <source>
        <dbReference type="EMBL" id="MFD2551950.1"/>
    </source>
</evidence>
<comment type="caution">
    <text evidence="1">The sequence shown here is derived from an EMBL/GenBank/DDBJ whole genome shotgun (WGS) entry which is preliminary data.</text>
</comment>
<evidence type="ECO:0000313" key="2">
    <source>
        <dbReference type="Proteomes" id="UP001597472"/>
    </source>
</evidence>
<sequence length="263" mass="29297">MKIFLLIFSCLIVTHSVIGQNQDDYSPADDGKFLSDKIQNPIANLATLPIQYELITQSKNSNMVRLLPTIPVQLTNKWQLITHADVPIANMYTNRGYENGFGNIVLTATLTPTKETGTSWGVGPAIMFPSVNNELGFNNLSVGPSVTYLKQVKGFTYGLTVQNFFSVAGPSTNPDVNYLQTKLHFAKTLNNNWYVYTNPEITANWNAKASNQWRIPLGIGAGKLIEHSRYLPINVQAGVYKYVEHPTDADWLVQVKAAFILKK</sequence>
<proteinExistence type="predicted"/>
<dbReference type="Proteomes" id="UP001597472">
    <property type="component" value="Unassembled WGS sequence"/>
</dbReference>
<dbReference type="RefSeq" id="WP_376893605.1">
    <property type="nucleotide sequence ID" value="NZ_JBHULS010000003.1"/>
</dbReference>
<dbReference type="EMBL" id="JBHULS010000003">
    <property type="protein sequence ID" value="MFD2551950.1"/>
    <property type="molecule type" value="Genomic_DNA"/>
</dbReference>
<keyword evidence="2" id="KW-1185">Reference proteome</keyword>
<name>A0ABW5KVM9_9FLAO</name>
<protein>
    <submittedName>
        <fullName evidence="1">Neuromedin U</fullName>
    </submittedName>
</protein>